<keyword evidence="3" id="KW-0479">Metal-binding</keyword>
<dbReference type="SUPFAM" id="SSF55961">
    <property type="entry name" value="Bet v1-like"/>
    <property type="match status" value="1"/>
</dbReference>
<sequence length="469" mass="53108">MLKSNNGGLREVPFRIDDPEMIPTARYHDEEFYQAELDHLWPRVWQMACRLEQIPNVGDWVEYSNVGKSVIVVRTKDGIRAFHNHCRHRGVPVAGGDGKSHGNCAKTGFICPFHGWRYNMEGKNTFVYASHMFSDEVLNPDALNLIPCRAEIWGGAVFINHDEDAPSFRETMGPLADRMEEQGLSELRAEWWYGTVLPANWKLAMEAFQESYHVLRTHPQLHHAAPDYWNSRFGKNTGGLGATEGRGTTVRDMIKSLVDNYESLSTGMAGLVHQKEVDIGRSLQDIELPEGPEEAIGAWFHRFRAELTEQLRARGEDIPDLNETAERHAPNALDFIFPHYFLLFPLTTATAYRIRPLGPESCYYEIWSLTHYPKGEEPEPLMAPIDLPHDSKDFPLIPQQDYANIPLQQAGTHSTGFEYMRLAKDVEGLISNYQRVIDGYLAGVADDKLAAATRKLSGNFDGPILDLEL</sequence>
<dbReference type="PANTHER" id="PTHR43756">
    <property type="entry name" value="CHOLINE MONOOXYGENASE, CHLOROPLASTIC"/>
    <property type="match status" value="1"/>
</dbReference>
<keyword evidence="9" id="KW-1185">Reference proteome</keyword>
<evidence type="ECO:0000313" key="8">
    <source>
        <dbReference type="EMBL" id="EHJ60705.1"/>
    </source>
</evidence>
<dbReference type="GO" id="GO:0005506">
    <property type="term" value="F:iron ion binding"/>
    <property type="evidence" value="ECO:0007669"/>
    <property type="project" value="InterPro"/>
</dbReference>
<evidence type="ECO:0000256" key="6">
    <source>
        <dbReference type="ARBA" id="ARBA00023014"/>
    </source>
</evidence>
<dbReference type="SUPFAM" id="SSF50022">
    <property type="entry name" value="ISP domain"/>
    <property type="match status" value="1"/>
</dbReference>
<comment type="caution">
    <text evidence="8">The sequence shown here is derived from an EMBL/GenBank/DDBJ whole genome shotgun (WGS) entry which is preliminary data.</text>
</comment>
<dbReference type="Proteomes" id="UP000004030">
    <property type="component" value="Unassembled WGS sequence"/>
</dbReference>
<dbReference type="InterPro" id="IPR015879">
    <property type="entry name" value="Ring_hydroxy_dOase_asu_C_dom"/>
</dbReference>
<evidence type="ECO:0000259" key="7">
    <source>
        <dbReference type="PROSITE" id="PS51296"/>
    </source>
</evidence>
<dbReference type="PANTHER" id="PTHR43756:SF5">
    <property type="entry name" value="CHOLINE MONOOXYGENASE, CHLOROPLASTIC"/>
    <property type="match status" value="1"/>
</dbReference>
<dbReference type="eggNOG" id="COG4638">
    <property type="taxonomic scope" value="Bacteria"/>
</dbReference>
<evidence type="ECO:0000313" key="9">
    <source>
        <dbReference type="Proteomes" id="UP000004030"/>
    </source>
</evidence>
<dbReference type="PATRIC" id="fig|1088721.3.peg.2304"/>
<name>G6EDA6_9SPHN</name>
<comment type="cofactor">
    <cofactor evidence="1">
        <name>Fe cation</name>
        <dbReference type="ChEBI" id="CHEBI:24875"/>
    </cofactor>
</comment>
<dbReference type="Pfam" id="PF00355">
    <property type="entry name" value="Rieske"/>
    <property type="match status" value="1"/>
</dbReference>
<dbReference type="Gene3D" id="3.90.380.10">
    <property type="entry name" value="Naphthalene 1,2-dioxygenase Alpha Subunit, Chain A, domain 1"/>
    <property type="match status" value="1"/>
</dbReference>
<dbReference type="GO" id="GO:0051537">
    <property type="term" value="F:2 iron, 2 sulfur cluster binding"/>
    <property type="evidence" value="ECO:0007669"/>
    <property type="project" value="UniProtKB-KW"/>
</dbReference>
<keyword evidence="2" id="KW-0001">2Fe-2S</keyword>
<dbReference type="GO" id="GO:0016491">
    <property type="term" value="F:oxidoreductase activity"/>
    <property type="evidence" value="ECO:0007669"/>
    <property type="project" value="UniProtKB-KW"/>
</dbReference>
<evidence type="ECO:0000256" key="4">
    <source>
        <dbReference type="ARBA" id="ARBA00023002"/>
    </source>
</evidence>
<keyword evidence="4" id="KW-0560">Oxidoreductase</keyword>
<evidence type="ECO:0000256" key="1">
    <source>
        <dbReference type="ARBA" id="ARBA00001962"/>
    </source>
</evidence>
<evidence type="ECO:0000256" key="5">
    <source>
        <dbReference type="ARBA" id="ARBA00023004"/>
    </source>
</evidence>
<dbReference type="CDD" id="cd03469">
    <property type="entry name" value="Rieske_RO_Alpha_N"/>
    <property type="match status" value="1"/>
</dbReference>
<feature type="domain" description="Rieske" evidence="7">
    <location>
        <begin position="45"/>
        <end position="159"/>
    </location>
</feature>
<evidence type="ECO:0000256" key="2">
    <source>
        <dbReference type="ARBA" id="ARBA00022714"/>
    </source>
</evidence>
<dbReference type="EMBL" id="AGFM01000033">
    <property type="protein sequence ID" value="EHJ60705.1"/>
    <property type="molecule type" value="Genomic_DNA"/>
</dbReference>
<dbReference type="PRINTS" id="PR00090">
    <property type="entry name" value="RNGDIOXGNASE"/>
</dbReference>
<evidence type="ECO:0000256" key="3">
    <source>
        <dbReference type="ARBA" id="ARBA00022723"/>
    </source>
</evidence>
<protein>
    <recommendedName>
        <fullName evidence="7">Rieske domain-containing protein</fullName>
    </recommendedName>
</protein>
<accession>G6EDA6</accession>
<dbReference type="PROSITE" id="PS51296">
    <property type="entry name" value="RIESKE"/>
    <property type="match status" value="1"/>
</dbReference>
<dbReference type="STRING" id="1088721.JI59_08460"/>
<keyword evidence="5" id="KW-0408">Iron</keyword>
<keyword evidence="6" id="KW-0411">Iron-sulfur</keyword>
<proteinExistence type="predicted"/>
<dbReference type="Gene3D" id="2.102.10.10">
    <property type="entry name" value="Rieske [2Fe-2S] iron-sulphur domain"/>
    <property type="match status" value="1"/>
</dbReference>
<dbReference type="Pfam" id="PF00848">
    <property type="entry name" value="Ring_hydroxyl_A"/>
    <property type="match status" value="1"/>
</dbReference>
<gene>
    <name evidence="8" type="ORF">NSU_2327</name>
</gene>
<organism evidence="8 9">
    <name type="scientific">Novosphingobium pentaromativorans US6-1</name>
    <dbReference type="NCBI Taxonomy" id="1088721"/>
    <lineage>
        <taxon>Bacteria</taxon>
        <taxon>Pseudomonadati</taxon>
        <taxon>Pseudomonadota</taxon>
        <taxon>Alphaproteobacteria</taxon>
        <taxon>Sphingomonadales</taxon>
        <taxon>Sphingomonadaceae</taxon>
        <taxon>Novosphingobium</taxon>
    </lineage>
</organism>
<dbReference type="InterPro" id="IPR036922">
    <property type="entry name" value="Rieske_2Fe-2S_sf"/>
</dbReference>
<dbReference type="AlphaFoldDB" id="G6EDA6"/>
<dbReference type="InterPro" id="IPR001663">
    <property type="entry name" value="Rng_hydr_dOase-A"/>
</dbReference>
<reference evidence="8 9" key="1">
    <citation type="journal article" date="2012" name="J. Bacteriol.">
        <title>Genome sequence of benzo(a)pyrene-degrading bacterium Novosphingobium pentaromativorans US6-1.</title>
        <authorList>
            <person name="Luo Y.R."/>
            <person name="Kang S.G."/>
            <person name="Kim S.J."/>
            <person name="Kim M.R."/>
            <person name="Li N."/>
            <person name="Lee J.H."/>
            <person name="Kwon K.K."/>
        </authorList>
    </citation>
    <scope>NUCLEOTIDE SEQUENCE [LARGE SCALE GENOMIC DNA]</scope>
    <source>
        <strain evidence="8 9">US6-1</strain>
    </source>
</reference>
<dbReference type="RefSeq" id="WP_007013242.1">
    <property type="nucleotide sequence ID" value="NZ_AGFM01000033.1"/>
</dbReference>
<dbReference type="InterPro" id="IPR017941">
    <property type="entry name" value="Rieske_2Fe-2S"/>
</dbReference>